<dbReference type="STRING" id="1715989.NITINOP_2346"/>
<feature type="region of interest" description="Disordered" evidence="1">
    <location>
        <begin position="339"/>
        <end position="359"/>
    </location>
</feature>
<feature type="region of interest" description="Disordered" evidence="1">
    <location>
        <begin position="268"/>
        <end position="289"/>
    </location>
</feature>
<dbReference type="RefSeq" id="WP_158023365.1">
    <property type="nucleotide sequence ID" value="NZ_LN885086.1"/>
</dbReference>
<evidence type="ECO:0000256" key="1">
    <source>
        <dbReference type="SAM" id="MobiDB-lite"/>
    </source>
</evidence>
<organism evidence="2 3">
    <name type="scientific">Candidatus Nitrospira inopinata</name>
    <dbReference type="NCBI Taxonomy" id="1715989"/>
    <lineage>
        <taxon>Bacteria</taxon>
        <taxon>Pseudomonadati</taxon>
        <taxon>Nitrospirota</taxon>
        <taxon>Nitrospiria</taxon>
        <taxon>Nitrospirales</taxon>
        <taxon>Nitrospiraceae</taxon>
        <taxon>Nitrospira</taxon>
    </lineage>
</organism>
<name>A0A0S4KXP3_9BACT</name>
<evidence type="ECO:0000313" key="2">
    <source>
        <dbReference type="EMBL" id="CUQ67318.1"/>
    </source>
</evidence>
<feature type="compositionally biased region" description="Basic and acidic residues" evidence="1">
    <location>
        <begin position="340"/>
        <end position="349"/>
    </location>
</feature>
<keyword evidence="3" id="KW-1185">Reference proteome</keyword>
<dbReference type="CDD" id="cd11614">
    <property type="entry name" value="SAF_CpaB_FlgA_like"/>
    <property type="match status" value="1"/>
</dbReference>
<sequence length="359" mass="39292">MTTMRAARRRRNLVGSPAWLVAFLLVVVGITVASLWAGGVITLDHWFGPSREGLVAVPAPSRPIPAYTKVTRDFLLDQNGNLSFIYLPPDAVTPEMYVQLSDILGRVTKKPKPPGYVFTEADFFPKGSRAGLVAGVPPGKRAMRIEADQVRGLYGLNIGDRFDLVATIPIEAKNAAKGLKIGGAYQEVLTLQAELTNWMKQATVRVLVQNGVLVEPLTTRQVPITTTTLTKGPVTRTKPVQEYVIAVDPEEVALLTQAIAVKAQINAVPRSGQPGDPEDSRTPDLQPWHPYTGFVNDRDPMSHSFGAIPKLTMVETITGRRKQGFDRGVLGVPISEAAEYESRERHHEIPTTTRPPVPR</sequence>
<dbReference type="KEGG" id="nio:NITINOP_2346"/>
<evidence type="ECO:0000313" key="3">
    <source>
        <dbReference type="Proteomes" id="UP000066284"/>
    </source>
</evidence>
<proteinExistence type="predicted"/>
<protein>
    <recommendedName>
        <fullName evidence="4">SAF domain-containing protein</fullName>
    </recommendedName>
</protein>
<reference evidence="3" key="1">
    <citation type="submission" date="2015-09" db="EMBL/GenBank/DDBJ databases">
        <authorList>
            <person name="Daims H."/>
        </authorList>
    </citation>
    <scope>NUCLEOTIDE SEQUENCE [LARGE SCALE GENOMIC DNA]</scope>
</reference>
<dbReference type="AlphaFoldDB" id="A0A0S4KXP3"/>
<dbReference type="EMBL" id="LN885086">
    <property type="protein sequence ID" value="CUQ67318.1"/>
    <property type="molecule type" value="Genomic_DNA"/>
</dbReference>
<dbReference type="Proteomes" id="UP000066284">
    <property type="component" value="Chromosome 1"/>
</dbReference>
<accession>A0A0S4KXP3</accession>
<gene>
    <name evidence="2" type="ORF">NITINOP_2346</name>
</gene>
<dbReference type="OrthoDB" id="283051at2"/>
<evidence type="ECO:0008006" key="4">
    <source>
        <dbReference type="Google" id="ProtNLM"/>
    </source>
</evidence>